<protein>
    <submittedName>
        <fullName evidence="2">Uncharacterized protein</fullName>
    </submittedName>
</protein>
<dbReference type="AlphaFoldDB" id="A0ABD0KWU8"/>
<feature type="region of interest" description="Disordered" evidence="1">
    <location>
        <begin position="248"/>
        <end position="280"/>
    </location>
</feature>
<proteinExistence type="predicted"/>
<accession>A0ABD0KWU8</accession>
<name>A0ABD0KWU8_9CAEN</name>
<keyword evidence="3" id="KW-1185">Reference proteome</keyword>
<feature type="non-terminal residue" evidence="2">
    <location>
        <position position="1"/>
    </location>
</feature>
<dbReference type="EMBL" id="JACVVK020000111">
    <property type="protein sequence ID" value="KAK7491714.1"/>
    <property type="molecule type" value="Genomic_DNA"/>
</dbReference>
<dbReference type="InterPro" id="IPR026983">
    <property type="entry name" value="DHC"/>
</dbReference>
<comment type="caution">
    <text evidence="2">The sequence shown here is derived from an EMBL/GenBank/DDBJ whole genome shotgun (WGS) entry which is preliminary data.</text>
</comment>
<evidence type="ECO:0000256" key="1">
    <source>
        <dbReference type="SAM" id="MobiDB-lite"/>
    </source>
</evidence>
<evidence type="ECO:0000313" key="2">
    <source>
        <dbReference type="EMBL" id="KAK7491714.1"/>
    </source>
</evidence>
<sequence length="280" mass="32514">PRGKYVVNGSANGSATRSDSTFSEATDKGFKRRVREKLRVATAGHDIEELEKAIDRFERHHLEDCGDYTKAQERLQYLKLRKDLRDSIRRSHVGVLEKTIAEARNSQWAGQLQNQIEAAERKLAHLKELNEYKHDILNMEQTTISEIHSYKKPPPCVHDVMAATYMLLGHPEPKLTDWTDIETLMCRVGRDSLIHQVRDFDSNTVDEQTAQRVQDILRPHELHSVRQASNGAAAFHVWATQICEKVERDKTEEEERLRQEELEKQRQEQREQKSGRKKKG</sequence>
<dbReference type="Proteomes" id="UP001519460">
    <property type="component" value="Unassembled WGS sequence"/>
</dbReference>
<dbReference type="Gene3D" id="1.20.920.60">
    <property type="match status" value="1"/>
</dbReference>
<dbReference type="PANTHER" id="PTHR45703:SF8">
    <property type="entry name" value="DYNEINS HEAVY CHAIN"/>
    <property type="match status" value="1"/>
</dbReference>
<dbReference type="PANTHER" id="PTHR45703">
    <property type="entry name" value="DYNEIN HEAVY CHAIN"/>
    <property type="match status" value="1"/>
</dbReference>
<feature type="compositionally biased region" description="Basic and acidic residues" evidence="1">
    <location>
        <begin position="248"/>
        <end position="274"/>
    </location>
</feature>
<reference evidence="2 3" key="1">
    <citation type="journal article" date="2023" name="Sci. Data">
        <title>Genome assembly of the Korean intertidal mud-creeper Batillaria attramentaria.</title>
        <authorList>
            <person name="Patra A.K."/>
            <person name="Ho P.T."/>
            <person name="Jun S."/>
            <person name="Lee S.J."/>
            <person name="Kim Y."/>
            <person name="Won Y.J."/>
        </authorList>
    </citation>
    <scope>NUCLEOTIDE SEQUENCE [LARGE SCALE GENOMIC DNA]</scope>
    <source>
        <strain evidence="2">Wonlab-2016</strain>
    </source>
</reference>
<evidence type="ECO:0000313" key="3">
    <source>
        <dbReference type="Proteomes" id="UP001519460"/>
    </source>
</evidence>
<gene>
    <name evidence="2" type="ORF">BaRGS_00016970</name>
</gene>
<feature type="compositionally biased region" description="Polar residues" evidence="1">
    <location>
        <begin position="9"/>
        <end position="24"/>
    </location>
</feature>
<organism evidence="2 3">
    <name type="scientific">Batillaria attramentaria</name>
    <dbReference type="NCBI Taxonomy" id="370345"/>
    <lineage>
        <taxon>Eukaryota</taxon>
        <taxon>Metazoa</taxon>
        <taxon>Spiralia</taxon>
        <taxon>Lophotrochozoa</taxon>
        <taxon>Mollusca</taxon>
        <taxon>Gastropoda</taxon>
        <taxon>Caenogastropoda</taxon>
        <taxon>Sorbeoconcha</taxon>
        <taxon>Cerithioidea</taxon>
        <taxon>Batillariidae</taxon>
        <taxon>Batillaria</taxon>
    </lineage>
</organism>
<feature type="region of interest" description="Disordered" evidence="1">
    <location>
        <begin position="1"/>
        <end position="26"/>
    </location>
</feature>